<keyword evidence="2" id="KW-1185">Reference proteome</keyword>
<accession>A0A0C2CSP0</accession>
<dbReference type="Proteomes" id="UP000054047">
    <property type="component" value="Unassembled WGS sequence"/>
</dbReference>
<reference evidence="1 2" key="1">
    <citation type="submission" date="2013-12" db="EMBL/GenBank/DDBJ databases">
        <title>Draft genome of the parsitic nematode Ancylostoma duodenale.</title>
        <authorList>
            <person name="Mitreva M."/>
        </authorList>
    </citation>
    <scope>NUCLEOTIDE SEQUENCE [LARGE SCALE GENOMIC DNA]</scope>
    <source>
        <strain evidence="1 2">Zhejiang</strain>
    </source>
</reference>
<proteinExistence type="predicted"/>
<evidence type="ECO:0000313" key="1">
    <source>
        <dbReference type="EMBL" id="KIH52812.1"/>
    </source>
</evidence>
<dbReference type="EMBL" id="KN742746">
    <property type="protein sequence ID" value="KIH52812.1"/>
    <property type="molecule type" value="Genomic_DNA"/>
</dbReference>
<evidence type="ECO:0000313" key="2">
    <source>
        <dbReference type="Proteomes" id="UP000054047"/>
    </source>
</evidence>
<sequence length="101" mass="11754">MMPIQYLRMILKMAFGTTYMLRTQYRTLCPRASAYRQVRECTRPYRQVAINYYPLTNGATAHRNGRKDSSLTCRILQQTAMPNVRRNSSMRNADAARSLTI</sequence>
<name>A0A0C2CSP0_9BILA</name>
<dbReference type="AlphaFoldDB" id="A0A0C2CSP0"/>
<protein>
    <submittedName>
        <fullName evidence="1">Uncharacterized protein</fullName>
    </submittedName>
</protein>
<organism evidence="1 2">
    <name type="scientific">Ancylostoma duodenale</name>
    <dbReference type="NCBI Taxonomy" id="51022"/>
    <lineage>
        <taxon>Eukaryota</taxon>
        <taxon>Metazoa</taxon>
        <taxon>Ecdysozoa</taxon>
        <taxon>Nematoda</taxon>
        <taxon>Chromadorea</taxon>
        <taxon>Rhabditida</taxon>
        <taxon>Rhabditina</taxon>
        <taxon>Rhabditomorpha</taxon>
        <taxon>Strongyloidea</taxon>
        <taxon>Ancylostomatidae</taxon>
        <taxon>Ancylostomatinae</taxon>
        <taxon>Ancylostoma</taxon>
    </lineage>
</organism>
<gene>
    <name evidence="1" type="ORF">ANCDUO_17078</name>
</gene>